<dbReference type="InterPro" id="IPR027417">
    <property type="entry name" value="P-loop_NTPase"/>
</dbReference>
<dbReference type="PANTHER" id="PTHR47691">
    <property type="entry name" value="REGULATOR-RELATED"/>
    <property type="match status" value="1"/>
</dbReference>
<accession>A0A9P6H693</accession>
<dbReference type="Gene3D" id="1.25.40.10">
    <property type="entry name" value="Tetratricopeptide repeat domain"/>
    <property type="match status" value="1"/>
</dbReference>
<dbReference type="InterPro" id="IPR011990">
    <property type="entry name" value="TPR-like_helical_dom_sf"/>
</dbReference>
<keyword evidence="2" id="KW-1185">Reference proteome</keyword>
<dbReference type="PANTHER" id="PTHR47691:SF3">
    <property type="entry name" value="HTH-TYPE TRANSCRIPTIONAL REGULATOR RV0890C-RELATED"/>
    <property type="match status" value="1"/>
</dbReference>
<evidence type="ECO:0000313" key="1">
    <source>
        <dbReference type="EMBL" id="KAF9779888.1"/>
    </source>
</evidence>
<name>A0A9P6H693_9AGAM</name>
<dbReference type="Gene3D" id="3.40.50.300">
    <property type="entry name" value="P-loop containing nucleotide triphosphate hydrolases"/>
    <property type="match status" value="1"/>
</dbReference>
<dbReference type="EMBL" id="WIUZ02000018">
    <property type="protein sequence ID" value="KAF9779888.1"/>
    <property type="molecule type" value="Genomic_DNA"/>
</dbReference>
<dbReference type="SMART" id="SM00028">
    <property type="entry name" value="TPR"/>
    <property type="match status" value="4"/>
</dbReference>
<dbReference type="SUPFAM" id="SSF48452">
    <property type="entry name" value="TPR-like"/>
    <property type="match status" value="2"/>
</dbReference>
<reference evidence="1" key="2">
    <citation type="submission" date="2020-11" db="EMBL/GenBank/DDBJ databases">
        <authorList>
            <consortium name="DOE Joint Genome Institute"/>
            <person name="Kuo A."/>
            <person name="Miyauchi S."/>
            <person name="Kiss E."/>
            <person name="Drula E."/>
            <person name="Kohler A."/>
            <person name="Sanchez-Garcia M."/>
            <person name="Andreopoulos B."/>
            <person name="Barry K.W."/>
            <person name="Bonito G."/>
            <person name="Buee M."/>
            <person name="Carver A."/>
            <person name="Chen C."/>
            <person name="Cichocki N."/>
            <person name="Clum A."/>
            <person name="Culley D."/>
            <person name="Crous P.W."/>
            <person name="Fauchery L."/>
            <person name="Girlanda M."/>
            <person name="Hayes R."/>
            <person name="Keri Z."/>
            <person name="Labutti K."/>
            <person name="Lipzen A."/>
            <person name="Lombard V."/>
            <person name="Magnuson J."/>
            <person name="Maillard F."/>
            <person name="Morin E."/>
            <person name="Murat C."/>
            <person name="Nolan M."/>
            <person name="Ohm R."/>
            <person name="Pangilinan J."/>
            <person name="Pereira M."/>
            <person name="Perotto S."/>
            <person name="Peter M."/>
            <person name="Riley R."/>
            <person name="Sitrit Y."/>
            <person name="Stielow B."/>
            <person name="Szollosi G."/>
            <person name="Zifcakova L."/>
            <person name="Stursova M."/>
            <person name="Spatafora J.W."/>
            <person name="Tedersoo L."/>
            <person name="Vaario L.-M."/>
            <person name="Yamada A."/>
            <person name="Yan M."/>
            <person name="Wang P."/>
            <person name="Xu J."/>
            <person name="Bruns T."/>
            <person name="Baldrian P."/>
            <person name="Vilgalys R."/>
            <person name="Henrissat B."/>
            <person name="Grigoriev I.V."/>
            <person name="Hibbett D."/>
            <person name="Nagy L.G."/>
            <person name="Martin F.M."/>
        </authorList>
    </citation>
    <scope>NUCLEOTIDE SEQUENCE</scope>
    <source>
        <strain evidence="1">UH-Tt-Lm1</strain>
    </source>
</reference>
<dbReference type="OrthoDB" id="1534087at2759"/>
<dbReference type="Proteomes" id="UP000736335">
    <property type="component" value="Unassembled WGS sequence"/>
</dbReference>
<proteinExistence type="predicted"/>
<dbReference type="InterPro" id="IPR019734">
    <property type="entry name" value="TPR_rpt"/>
</dbReference>
<protein>
    <recommendedName>
        <fullName evidence="3">NB-ARC domain-containing protein</fullName>
    </recommendedName>
</protein>
<evidence type="ECO:0000313" key="2">
    <source>
        <dbReference type="Proteomes" id="UP000736335"/>
    </source>
</evidence>
<dbReference type="SUPFAM" id="SSF52540">
    <property type="entry name" value="P-loop containing nucleoside triphosphate hydrolases"/>
    <property type="match status" value="1"/>
</dbReference>
<gene>
    <name evidence="1" type="ORF">BJ322DRAFT_1113202</name>
</gene>
<comment type="caution">
    <text evidence="1">The sequence shown here is derived from an EMBL/GenBank/DDBJ whole genome shotgun (WGS) entry which is preliminary data.</text>
</comment>
<dbReference type="AlphaFoldDB" id="A0A9P6H693"/>
<reference evidence="1" key="1">
    <citation type="journal article" date="2020" name="Nat. Commun.">
        <title>Large-scale genome sequencing of mycorrhizal fungi provides insights into the early evolution of symbiotic traits.</title>
        <authorList>
            <person name="Miyauchi S."/>
            <person name="Kiss E."/>
            <person name="Kuo A."/>
            <person name="Drula E."/>
            <person name="Kohler A."/>
            <person name="Sanchez-Garcia M."/>
            <person name="Morin E."/>
            <person name="Andreopoulos B."/>
            <person name="Barry K.W."/>
            <person name="Bonito G."/>
            <person name="Buee M."/>
            <person name="Carver A."/>
            <person name="Chen C."/>
            <person name="Cichocki N."/>
            <person name="Clum A."/>
            <person name="Culley D."/>
            <person name="Crous P.W."/>
            <person name="Fauchery L."/>
            <person name="Girlanda M."/>
            <person name="Hayes R.D."/>
            <person name="Keri Z."/>
            <person name="LaButti K."/>
            <person name="Lipzen A."/>
            <person name="Lombard V."/>
            <person name="Magnuson J."/>
            <person name="Maillard F."/>
            <person name="Murat C."/>
            <person name="Nolan M."/>
            <person name="Ohm R.A."/>
            <person name="Pangilinan J."/>
            <person name="Pereira M.F."/>
            <person name="Perotto S."/>
            <person name="Peter M."/>
            <person name="Pfister S."/>
            <person name="Riley R."/>
            <person name="Sitrit Y."/>
            <person name="Stielow J.B."/>
            <person name="Szollosi G."/>
            <person name="Zifcakova L."/>
            <person name="Stursova M."/>
            <person name="Spatafora J.W."/>
            <person name="Tedersoo L."/>
            <person name="Vaario L.M."/>
            <person name="Yamada A."/>
            <person name="Yan M."/>
            <person name="Wang P."/>
            <person name="Xu J."/>
            <person name="Bruns T."/>
            <person name="Baldrian P."/>
            <person name="Vilgalys R."/>
            <person name="Dunand C."/>
            <person name="Henrissat B."/>
            <person name="Grigoriev I.V."/>
            <person name="Hibbett D."/>
            <person name="Nagy L.G."/>
            <person name="Martin F.M."/>
        </authorList>
    </citation>
    <scope>NUCLEOTIDE SEQUENCE</scope>
    <source>
        <strain evidence="1">UH-Tt-Lm1</strain>
    </source>
</reference>
<evidence type="ECO:0008006" key="3">
    <source>
        <dbReference type="Google" id="ProtNLM"/>
    </source>
</evidence>
<sequence length="881" mass="98136">MATNSRLPEGQINILSTLDAGIKTLDSAEEASGITPAKAAFGSVSALLRNIRKSAVHERDYIELGLNCAEICGALDRGTRGQRTEDFSQSVGEAISHLTTTVAEIQRKVMEQSKRNPASDDKVMISAWKSALSKILKTFNTELAIDTNLKISDTRKIVSDIHRVMVEHQGSDGANLPAQTSVCGESPPPPPRTCFGRQDLIEKVVSLAERLKPVALIGAGGIGKTSIALTVLHNDRIKERFGGDRRFIRCDKFPASSSNLLNKLSKVIGAAIENPEDLAPLRPFLSSREMILFLDNAESILDPQGTDAREIYAVVEELSRFPNICLGIASRISIIPPHFECPTISTLSAESACNLFYSIYNNGGRSEVISNLVKQLDFHALSITLLATTAFHNRWNYDELAKEWDTHRSQALHTDYESLAATIELSLASPSFRNLGPHARDLLGVVAFFPQGIDKNNLDWLFPTIRDRKNIFDKFCVLSLTSRTNNFITMLAPIRDHLRPRDPKSSPLLCAARDHYFSRLSVKVDPDAPGFEEARWIVSEDMNIECLLDVFTSLDMDSEVLWGICVYFMEHLYWHKRRYTVLGSKIERLVDGHPSKPRCLIGLSRLYYMLGNYGEQKRVVIHALELARKQENEFQVAQALVFLSRANLFLGLHKEGIQQTKEALGILERLGDTVGEARCWNDLAELFHLDGQLDAAEQAATHSVALLESGQEFRVCRSHQILGRICRSKGEREKAILHFGEALRIASAFEWHSQIFWVHYLLAELFAGEDDFKNAHDHIDQAKSHALDDAYNLGCAMESKARIWYRQRRFEYVVPEALDALEIFGKLGASKGIATCRNLLQEVEREIAGKLLKSMLPIPVDSPSSACGAPASGSTNPAPIH</sequence>
<organism evidence="1 2">
    <name type="scientific">Thelephora terrestris</name>
    <dbReference type="NCBI Taxonomy" id="56493"/>
    <lineage>
        <taxon>Eukaryota</taxon>
        <taxon>Fungi</taxon>
        <taxon>Dikarya</taxon>
        <taxon>Basidiomycota</taxon>
        <taxon>Agaricomycotina</taxon>
        <taxon>Agaricomycetes</taxon>
        <taxon>Thelephorales</taxon>
        <taxon>Thelephoraceae</taxon>
        <taxon>Thelephora</taxon>
    </lineage>
</organism>